<feature type="domain" description="NXPE C-terminal" evidence="1">
    <location>
        <begin position="402"/>
        <end position="618"/>
    </location>
</feature>
<name>A0ABP0FKC6_CLALP</name>
<dbReference type="InterPro" id="IPR057106">
    <property type="entry name" value="NXPE4_C"/>
</dbReference>
<sequence length="622" mass="72033">MVYKGNAYMPQRWKKLKILLFLCLVILTCVVVLAYMKKTEARFPFNKVHLAVEEQEQDEFINNNMTKEQDEFINNNINEENESTMIKIQNFMKNFTLPKEVLDPSTVWYGNIYKDIYGLPLSAYDITSFEKIGEDWIYFFPDLLASRQNYHLRNPSQDPDAFTRITSKVSLKKRSKYVVGDVFVAHIQARDQLMRNKTFGGDYFRARLIRTRFGEAVDGIPCAIYDHANGTYTVKAPLLMSGDFTLEVKLLLSVEGIDHWINFTEKAVHKRACHHAILKSDEKVVCGLHLDIFDNYSSEDLCDYSNPRNKEPWFCVRPPSGVCHPIVEHVIEKLPNKPPHEISRETKLKFGRFGEIFGSGSRIRVSSTNYLMSSAQLLSAIRYGMEYQGIVVPAGFLHNGHWVSLQHKSAEASVASSRDCFRNKIVFLLGDSTMRQFFFVAVHKFNLTQTGPDNKINKHAPQLGRSERDNITVYYRTHGMPVEVPGLISTRPYISDTIDTLMVGGPDVYVILNIGVHFIHYDASYYIHRLMGIKKAILNHLKIHPETRFIFRGQNVVECAQEWALFRFEILLRNVFKDMKEIVVLNLWDFTIVWRLYDYHPGDVPLDEEARLMFSYVCNWNP</sequence>
<dbReference type="PANTHER" id="PTHR16165:SF5">
    <property type="entry name" value="NXPE FAMILY MEMBER 3"/>
    <property type="match status" value="1"/>
</dbReference>
<proteinExistence type="predicted"/>
<accession>A0ABP0FKC6</accession>
<dbReference type="EMBL" id="CAWYQH010000068">
    <property type="protein sequence ID" value="CAK8680081.1"/>
    <property type="molecule type" value="Genomic_DNA"/>
</dbReference>
<evidence type="ECO:0000259" key="1">
    <source>
        <dbReference type="Pfam" id="PF24536"/>
    </source>
</evidence>
<comment type="caution">
    <text evidence="2">The sequence shown here is derived from an EMBL/GenBank/DDBJ whole genome shotgun (WGS) entry which is preliminary data.</text>
</comment>
<keyword evidence="3" id="KW-1185">Reference proteome</keyword>
<protein>
    <recommendedName>
        <fullName evidence="1">NXPE C-terminal domain-containing protein</fullName>
    </recommendedName>
</protein>
<gene>
    <name evidence="2" type="ORF">CVLEPA_LOCUS10368</name>
</gene>
<dbReference type="Proteomes" id="UP001642483">
    <property type="component" value="Unassembled WGS sequence"/>
</dbReference>
<dbReference type="Pfam" id="PF24536">
    <property type="entry name" value="NXPE4_C"/>
    <property type="match status" value="1"/>
</dbReference>
<reference evidence="2 3" key="1">
    <citation type="submission" date="2024-02" db="EMBL/GenBank/DDBJ databases">
        <authorList>
            <person name="Daric V."/>
            <person name="Darras S."/>
        </authorList>
    </citation>
    <scope>NUCLEOTIDE SEQUENCE [LARGE SCALE GENOMIC DNA]</scope>
</reference>
<organism evidence="2 3">
    <name type="scientific">Clavelina lepadiformis</name>
    <name type="common">Light-bulb sea squirt</name>
    <name type="synonym">Ascidia lepadiformis</name>
    <dbReference type="NCBI Taxonomy" id="159417"/>
    <lineage>
        <taxon>Eukaryota</taxon>
        <taxon>Metazoa</taxon>
        <taxon>Chordata</taxon>
        <taxon>Tunicata</taxon>
        <taxon>Ascidiacea</taxon>
        <taxon>Aplousobranchia</taxon>
        <taxon>Clavelinidae</taxon>
        <taxon>Clavelina</taxon>
    </lineage>
</organism>
<evidence type="ECO:0000313" key="2">
    <source>
        <dbReference type="EMBL" id="CAK8680081.1"/>
    </source>
</evidence>
<dbReference type="PANTHER" id="PTHR16165">
    <property type="entry name" value="NXPE FAMILY MEMBER"/>
    <property type="match status" value="1"/>
</dbReference>
<evidence type="ECO:0000313" key="3">
    <source>
        <dbReference type="Proteomes" id="UP001642483"/>
    </source>
</evidence>